<name>A0A392RK25_9FABA</name>
<accession>A0A392RK25</accession>
<dbReference type="Proteomes" id="UP000265520">
    <property type="component" value="Unassembled WGS sequence"/>
</dbReference>
<keyword evidence="2" id="KW-1185">Reference proteome</keyword>
<dbReference type="AlphaFoldDB" id="A0A392RK25"/>
<comment type="caution">
    <text evidence="1">The sequence shown here is derived from an EMBL/GenBank/DDBJ whole genome shotgun (WGS) entry which is preliminary data.</text>
</comment>
<reference evidence="1 2" key="1">
    <citation type="journal article" date="2018" name="Front. Plant Sci.">
        <title>Red Clover (Trifolium pratense) and Zigzag Clover (T. medium) - A Picture of Genomic Similarities and Differences.</title>
        <authorList>
            <person name="Dluhosova J."/>
            <person name="Istvanek J."/>
            <person name="Nedelnik J."/>
            <person name="Repkova J."/>
        </authorList>
    </citation>
    <scope>NUCLEOTIDE SEQUENCE [LARGE SCALE GENOMIC DNA]</scope>
    <source>
        <strain evidence="2">cv. 10/8</strain>
        <tissue evidence="1">Leaf</tissue>
    </source>
</reference>
<feature type="non-terminal residue" evidence="1">
    <location>
        <position position="1"/>
    </location>
</feature>
<proteinExistence type="predicted"/>
<evidence type="ECO:0000313" key="2">
    <source>
        <dbReference type="Proteomes" id="UP000265520"/>
    </source>
</evidence>
<protein>
    <submittedName>
        <fullName evidence="1">Uncharacterized protein</fullName>
    </submittedName>
</protein>
<organism evidence="1 2">
    <name type="scientific">Trifolium medium</name>
    <dbReference type="NCBI Taxonomy" id="97028"/>
    <lineage>
        <taxon>Eukaryota</taxon>
        <taxon>Viridiplantae</taxon>
        <taxon>Streptophyta</taxon>
        <taxon>Embryophyta</taxon>
        <taxon>Tracheophyta</taxon>
        <taxon>Spermatophyta</taxon>
        <taxon>Magnoliopsida</taxon>
        <taxon>eudicotyledons</taxon>
        <taxon>Gunneridae</taxon>
        <taxon>Pentapetalae</taxon>
        <taxon>rosids</taxon>
        <taxon>fabids</taxon>
        <taxon>Fabales</taxon>
        <taxon>Fabaceae</taxon>
        <taxon>Papilionoideae</taxon>
        <taxon>50 kb inversion clade</taxon>
        <taxon>NPAAA clade</taxon>
        <taxon>Hologalegina</taxon>
        <taxon>IRL clade</taxon>
        <taxon>Trifolieae</taxon>
        <taxon>Trifolium</taxon>
    </lineage>
</organism>
<evidence type="ECO:0000313" key="1">
    <source>
        <dbReference type="EMBL" id="MCI36958.1"/>
    </source>
</evidence>
<sequence>SPPPSPDTTTNVILHATTTTVLVPNLCSSAIFLGAPSSFQQNGSGAIGVVLIQTVTTMW</sequence>
<dbReference type="EMBL" id="LXQA010239159">
    <property type="protein sequence ID" value="MCI36958.1"/>
    <property type="molecule type" value="Genomic_DNA"/>
</dbReference>